<dbReference type="Pfam" id="PF00643">
    <property type="entry name" value="zf-B_box"/>
    <property type="match status" value="1"/>
</dbReference>
<dbReference type="InterPro" id="IPR051051">
    <property type="entry name" value="E3_ubiq-ligase_TRIM/RNF"/>
</dbReference>
<dbReference type="CDD" id="cd19769">
    <property type="entry name" value="Bbox2_TRIM16-like"/>
    <property type="match status" value="1"/>
</dbReference>
<evidence type="ECO:0000256" key="2">
    <source>
        <dbReference type="ARBA" id="ARBA00022771"/>
    </source>
</evidence>
<evidence type="ECO:0000313" key="6">
    <source>
        <dbReference type="EMBL" id="KAF4111260.1"/>
    </source>
</evidence>
<dbReference type="SUPFAM" id="SSF57845">
    <property type="entry name" value="B-box zinc-binding domain"/>
    <property type="match status" value="1"/>
</dbReference>
<feature type="domain" description="B box-type" evidence="5">
    <location>
        <begin position="55"/>
        <end position="95"/>
    </location>
</feature>
<gene>
    <name evidence="6" type="ORF">G5714_008291</name>
</gene>
<proteinExistence type="predicted"/>
<evidence type="ECO:0000256" key="3">
    <source>
        <dbReference type="ARBA" id="ARBA00022833"/>
    </source>
</evidence>
<evidence type="ECO:0000256" key="4">
    <source>
        <dbReference type="PROSITE-ProRule" id="PRU00024"/>
    </source>
</evidence>
<organism evidence="6 7">
    <name type="scientific">Onychostoma macrolepis</name>
    <dbReference type="NCBI Taxonomy" id="369639"/>
    <lineage>
        <taxon>Eukaryota</taxon>
        <taxon>Metazoa</taxon>
        <taxon>Chordata</taxon>
        <taxon>Craniata</taxon>
        <taxon>Vertebrata</taxon>
        <taxon>Euteleostomi</taxon>
        <taxon>Actinopterygii</taxon>
        <taxon>Neopterygii</taxon>
        <taxon>Teleostei</taxon>
        <taxon>Ostariophysi</taxon>
        <taxon>Cypriniformes</taxon>
        <taxon>Cyprinidae</taxon>
        <taxon>Acrossocheilinae</taxon>
        <taxon>Onychostoma</taxon>
    </lineage>
</organism>
<protein>
    <recommendedName>
        <fullName evidence="5">B box-type domain-containing protein</fullName>
    </recommendedName>
</protein>
<name>A0A7J6CVG6_9TELE</name>
<dbReference type="PANTHER" id="PTHR25465:SF32">
    <property type="entry name" value="BLOODTHIRSTY-RELATED GENE FAMILY, MEMBER 16 ISOFORM X1-RELATED"/>
    <property type="match status" value="1"/>
</dbReference>
<keyword evidence="3" id="KW-0862">Zinc</keyword>
<evidence type="ECO:0000256" key="1">
    <source>
        <dbReference type="ARBA" id="ARBA00022723"/>
    </source>
</evidence>
<accession>A0A7J6CVG6</accession>
<dbReference type="Gene3D" id="4.10.830.40">
    <property type="match status" value="1"/>
</dbReference>
<comment type="caution">
    <text evidence="6">The sequence shown here is derived from an EMBL/GenBank/DDBJ whole genome shotgun (WGS) entry which is preliminary data.</text>
</comment>
<reference evidence="6 7" key="1">
    <citation type="submission" date="2020-04" db="EMBL/GenBank/DDBJ databases">
        <title>Chromosome-level genome assembly of a cyprinid fish Onychostoma macrolepis by integration of Nanopore Sequencing, Bionano and Hi-C technology.</title>
        <authorList>
            <person name="Wang D."/>
        </authorList>
    </citation>
    <scope>NUCLEOTIDE SEQUENCE [LARGE SCALE GENOMIC DNA]</scope>
    <source>
        <strain evidence="6">SWU-2019</strain>
        <tissue evidence="6">Muscle</tissue>
    </source>
</reference>
<dbReference type="GO" id="GO:0008270">
    <property type="term" value="F:zinc ion binding"/>
    <property type="evidence" value="ECO:0007669"/>
    <property type="project" value="UniProtKB-KW"/>
</dbReference>
<dbReference type="SMART" id="SM00336">
    <property type="entry name" value="BBOX"/>
    <property type="match status" value="1"/>
</dbReference>
<sequence>MFVLRHAGRVDSSIYALSVWKDLKCVTSFCETHLTNHKTAPRLVRHKLIDPVDNLEDYICEKHEKPLEMFCRDDQTCLCLFCTDTEHKTHNTVPIEEESGHKRAQLKKTQAEVKVMIQDRIKKTEEIKSSEKFFSFPFPELNEWKVPRSTMEAGLVGMLEMSGVSRRLVAMGNTPPMTSQTVHSAHLLSPLHFSPPALRFSKVKRHI</sequence>
<keyword evidence="7" id="KW-1185">Reference proteome</keyword>
<keyword evidence="2 4" id="KW-0863">Zinc-finger</keyword>
<dbReference type="Proteomes" id="UP000579812">
    <property type="component" value="Unassembled WGS sequence"/>
</dbReference>
<evidence type="ECO:0000313" key="7">
    <source>
        <dbReference type="Proteomes" id="UP000579812"/>
    </source>
</evidence>
<dbReference type="Gene3D" id="3.30.160.60">
    <property type="entry name" value="Classic Zinc Finger"/>
    <property type="match status" value="1"/>
</dbReference>
<keyword evidence="1" id="KW-0479">Metal-binding</keyword>
<dbReference type="AlphaFoldDB" id="A0A7J6CVG6"/>
<dbReference type="InterPro" id="IPR000315">
    <property type="entry name" value="Znf_B-box"/>
</dbReference>
<dbReference type="PANTHER" id="PTHR25465">
    <property type="entry name" value="B-BOX DOMAIN CONTAINING"/>
    <property type="match status" value="1"/>
</dbReference>
<dbReference type="PROSITE" id="PS50119">
    <property type="entry name" value="ZF_BBOX"/>
    <property type="match status" value="1"/>
</dbReference>
<evidence type="ECO:0000259" key="5">
    <source>
        <dbReference type="PROSITE" id="PS50119"/>
    </source>
</evidence>
<dbReference type="EMBL" id="JAAMOB010000007">
    <property type="protein sequence ID" value="KAF4111260.1"/>
    <property type="molecule type" value="Genomic_DNA"/>
</dbReference>